<dbReference type="EMBL" id="BARS01028020">
    <property type="protein sequence ID" value="GAG03583.1"/>
    <property type="molecule type" value="Genomic_DNA"/>
</dbReference>
<sequence>MASTRADRFNWKRDNLVKLETPEEIKDFGKDTLE</sequence>
<gene>
    <name evidence="1" type="ORF">S01H1_43955</name>
</gene>
<name>X0UTG0_9ZZZZ</name>
<proteinExistence type="predicted"/>
<dbReference type="AlphaFoldDB" id="X0UTG0"/>
<protein>
    <submittedName>
        <fullName evidence="1">Uncharacterized protein</fullName>
    </submittedName>
</protein>
<organism evidence="1">
    <name type="scientific">marine sediment metagenome</name>
    <dbReference type="NCBI Taxonomy" id="412755"/>
    <lineage>
        <taxon>unclassified sequences</taxon>
        <taxon>metagenomes</taxon>
        <taxon>ecological metagenomes</taxon>
    </lineage>
</organism>
<accession>X0UTG0</accession>
<comment type="caution">
    <text evidence="1">The sequence shown here is derived from an EMBL/GenBank/DDBJ whole genome shotgun (WGS) entry which is preliminary data.</text>
</comment>
<feature type="non-terminal residue" evidence="1">
    <location>
        <position position="34"/>
    </location>
</feature>
<evidence type="ECO:0000313" key="1">
    <source>
        <dbReference type="EMBL" id="GAG03583.1"/>
    </source>
</evidence>
<reference evidence="1" key="1">
    <citation type="journal article" date="2014" name="Front. Microbiol.">
        <title>High frequency of phylogenetically diverse reductive dehalogenase-homologous genes in deep subseafloor sedimentary metagenomes.</title>
        <authorList>
            <person name="Kawai M."/>
            <person name="Futagami T."/>
            <person name="Toyoda A."/>
            <person name="Takaki Y."/>
            <person name="Nishi S."/>
            <person name="Hori S."/>
            <person name="Arai W."/>
            <person name="Tsubouchi T."/>
            <person name="Morono Y."/>
            <person name="Uchiyama I."/>
            <person name="Ito T."/>
            <person name="Fujiyama A."/>
            <person name="Inagaki F."/>
            <person name="Takami H."/>
        </authorList>
    </citation>
    <scope>NUCLEOTIDE SEQUENCE</scope>
    <source>
        <strain evidence="1">Expedition CK06-06</strain>
    </source>
</reference>